<gene>
    <name evidence="2" type="ORF">HK105_207917</name>
</gene>
<feature type="region of interest" description="Disordered" evidence="1">
    <location>
        <begin position="268"/>
        <end position="298"/>
    </location>
</feature>
<accession>A0ABR4MZD3</accession>
<reference evidence="2 3" key="1">
    <citation type="submission" date="2023-09" db="EMBL/GenBank/DDBJ databases">
        <title>Pangenome analysis of Batrachochytrium dendrobatidis and related Chytrids.</title>
        <authorList>
            <person name="Yacoub M.N."/>
            <person name="Stajich J.E."/>
            <person name="James T.Y."/>
        </authorList>
    </citation>
    <scope>NUCLEOTIDE SEQUENCE [LARGE SCALE GENOMIC DNA]</scope>
    <source>
        <strain evidence="2 3">JEL0888</strain>
    </source>
</reference>
<name>A0ABR4MZD3_9FUNG</name>
<evidence type="ECO:0000313" key="2">
    <source>
        <dbReference type="EMBL" id="KAL2912609.1"/>
    </source>
</evidence>
<comment type="caution">
    <text evidence="2">The sequence shown here is derived from an EMBL/GenBank/DDBJ whole genome shotgun (WGS) entry which is preliminary data.</text>
</comment>
<dbReference type="EMBL" id="JADGIZ020000061">
    <property type="protein sequence ID" value="KAL2912609.1"/>
    <property type="molecule type" value="Genomic_DNA"/>
</dbReference>
<feature type="compositionally biased region" description="Low complexity" evidence="1">
    <location>
        <begin position="77"/>
        <end position="95"/>
    </location>
</feature>
<dbReference type="Proteomes" id="UP001527925">
    <property type="component" value="Unassembled WGS sequence"/>
</dbReference>
<keyword evidence="3" id="KW-1185">Reference proteome</keyword>
<evidence type="ECO:0000256" key="1">
    <source>
        <dbReference type="SAM" id="MobiDB-lite"/>
    </source>
</evidence>
<sequence>MGADAMLGGVAAVSPRLVEPAAPHNMSPMHALHQYHFQQQLPQHQLLLPHGLNILHGHGFPPVLAGSPLVQRPAPAPAAGDMDVAAASDSGDDAATSTRGPRRRRPPAHPPDQAARPGWDRLTPADVALLADPTLTAADRRLIRQSITARNRRRNSAAPAPLAAPAAAASSVSASVTPGGDTAPGGHTSAGAAQDAAKQPSPPLLRAPPSAQETLASISAAGDTSFSVPPLTVNTIAVPAARMPAGWAPPPRLAPSKLSLAAALLDRFGDPHSQPPAIPRAVQPDPQARRSAPPAPLAPLPLVRSKSYDWPLDAALAALSIAADDHDAAADDAHTPVTAWIASRRLREDATGSRTHSPCPPPATLEEQILARDMLIVLMQLDDSSSYIM</sequence>
<proteinExistence type="predicted"/>
<evidence type="ECO:0000313" key="3">
    <source>
        <dbReference type="Proteomes" id="UP001527925"/>
    </source>
</evidence>
<protein>
    <submittedName>
        <fullName evidence="2">Uncharacterized protein</fullName>
    </submittedName>
</protein>
<feature type="region of interest" description="Disordered" evidence="1">
    <location>
        <begin position="66"/>
        <end position="120"/>
    </location>
</feature>
<feature type="region of interest" description="Disordered" evidence="1">
    <location>
        <begin position="173"/>
        <end position="213"/>
    </location>
</feature>
<organism evidence="2 3">
    <name type="scientific">Polyrhizophydium stewartii</name>
    <dbReference type="NCBI Taxonomy" id="2732419"/>
    <lineage>
        <taxon>Eukaryota</taxon>
        <taxon>Fungi</taxon>
        <taxon>Fungi incertae sedis</taxon>
        <taxon>Chytridiomycota</taxon>
        <taxon>Chytridiomycota incertae sedis</taxon>
        <taxon>Chytridiomycetes</taxon>
        <taxon>Rhizophydiales</taxon>
        <taxon>Rhizophydiales incertae sedis</taxon>
        <taxon>Polyrhizophydium</taxon>
    </lineage>
</organism>